<evidence type="ECO:0000256" key="5">
    <source>
        <dbReference type="ARBA" id="ARBA00023002"/>
    </source>
</evidence>
<dbReference type="EMBL" id="LFYR01002199">
    <property type="protein sequence ID" value="KMZ56356.1"/>
    <property type="molecule type" value="Genomic_DNA"/>
</dbReference>
<dbReference type="GO" id="GO:0005506">
    <property type="term" value="F:iron ion binding"/>
    <property type="evidence" value="ECO:0007669"/>
    <property type="project" value="InterPro"/>
</dbReference>
<dbReference type="SUPFAM" id="SSF51197">
    <property type="entry name" value="Clavaminate synthase-like"/>
    <property type="match status" value="1"/>
</dbReference>
<feature type="domain" description="Fe2OG dioxygenase" evidence="7">
    <location>
        <begin position="113"/>
        <end position="212"/>
    </location>
</feature>
<name>A0A0K9NHV6_ZOSMR</name>
<reference evidence="9" key="1">
    <citation type="journal article" date="2016" name="Nature">
        <title>The genome of the seagrass Zostera marina reveals angiosperm adaptation to the sea.</title>
        <authorList>
            <person name="Olsen J.L."/>
            <person name="Rouze P."/>
            <person name="Verhelst B."/>
            <person name="Lin Y.-C."/>
            <person name="Bayer T."/>
            <person name="Collen J."/>
            <person name="Dattolo E."/>
            <person name="De Paoli E."/>
            <person name="Dittami S."/>
            <person name="Maumus F."/>
            <person name="Michel G."/>
            <person name="Kersting A."/>
            <person name="Lauritano C."/>
            <person name="Lohaus R."/>
            <person name="Toepel M."/>
            <person name="Tonon T."/>
            <person name="Vanneste K."/>
            <person name="Amirebrahimi M."/>
            <person name="Brakel J."/>
            <person name="Bostroem C."/>
            <person name="Chovatia M."/>
            <person name="Grimwood J."/>
            <person name="Jenkins J.W."/>
            <person name="Jueterbock A."/>
            <person name="Mraz A."/>
            <person name="Stam W.T."/>
            <person name="Tice H."/>
            <person name="Bornberg-Bauer E."/>
            <person name="Green P.J."/>
            <person name="Pearson G.A."/>
            <person name="Procaccini G."/>
            <person name="Duarte C.M."/>
            <person name="Schmutz J."/>
            <person name="Reusch T.B.H."/>
            <person name="Van de Peer Y."/>
        </authorList>
    </citation>
    <scope>NUCLEOTIDE SEQUENCE [LARGE SCALE GENOMIC DNA]</scope>
    <source>
        <strain evidence="9">cv. Finnish</strain>
    </source>
</reference>
<dbReference type="Gene3D" id="2.60.120.620">
    <property type="entry name" value="q2cbj1_9rhob like domain"/>
    <property type="match status" value="1"/>
</dbReference>
<dbReference type="GO" id="GO:0031418">
    <property type="term" value="F:L-ascorbic acid binding"/>
    <property type="evidence" value="ECO:0007669"/>
    <property type="project" value="UniProtKB-KW"/>
</dbReference>
<dbReference type="InterPro" id="IPR005123">
    <property type="entry name" value="Oxoglu/Fe-dep_dioxygenase_dom"/>
</dbReference>
<sequence>MNPSTFFVPEFIKAISDNNEESLRNILSEPHPGLYTFSMLQPFFCDMMVSEVENFEKWVGTVKLKIMRPNTMNKYGVVLDDFGLEPMLDTLMEDFISPLSRALFVEVGGQSLDSHHGFVVEYGNDKDRELGFHVDDSEVTLNVCLGNKFLGGDLFFRGVRCEKHVNSDIQPEEYFDYQHVPGQAILHRGRHRHGALPTTDGYRINMILWCRSSNFREMKKYQKDFSCWCGQCLHEKKERQCLTVDATRLAFLRKDE</sequence>
<keyword evidence="2" id="KW-0479">Metal-binding</keyword>
<proteinExistence type="predicted"/>
<evidence type="ECO:0000259" key="7">
    <source>
        <dbReference type="PROSITE" id="PS51471"/>
    </source>
</evidence>
<keyword evidence="5" id="KW-0560">Oxidoreductase</keyword>
<evidence type="ECO:0000256" key="4">
    <source>
        <dbReference type="ARBA" id="ARBA00022964"/>
    </source>
</evidence>
<gene>
    <name evidence="8" type="ORF">ZOSMA_96G00300</name>
</gene>
<dbReference type="GO" id="GO:0016705">
    <property type="term" value="F:oxidoreductase activity, acting on paired donors, with incorporation or reduction of molecular oxygen"/>
    <property type="evidence" value="ECO:0007669"/>
    <property type="project" value="InterPro"/>
</dbReference>
<dbReference type="InterPro" id="IPR006620">
    <property type="entry name" value="Pro_4_hyd_alph"/>
</dbReference>
<protein>
    <submittedName>
        <fullName evidence="8">2-oxoglutarate (2OG) and Fe(II)-dependent oxygenase superfamilyprotein</fullName>
    </submittedName>
</protein>
<comment type="cofactor">
    <cofactor evidence="1">
        <name>L-ascorbate</name>
        <dbReference type="ChEBI" id="CHEBI:38290"/>
    </cofactor>
</comment>
<keyword evidence="4" id="KW-0223">Dioxygenase</keyword>
<keyword evidence="6" id="KW-0408">Iron</keyword>
<dbReference type="SMART" id="SM00702">
    <property type="entry name" value="P4Hc"/>
    <property type="match status" value="1"/>
</dbReference>
<dbReference type="Proteomes" id="UP000036987">
    <property type="component" value="Unassembled WGS sequence"/>
</dbReference>
<dbReference type="OMA" id="KWVAETK"/>
<dbReference type="PANTHER" id="PTHR24014:SF4">
    <property type="entry name" value="2-OXOGLUTARATE AND IRON-DEPENDENT OXYGENASE DOMAIN-CONTAINING PROTEIN 2"/>
    <property type="match status" value="1"/>
</dbReference>
<evidence type="ECO:0000256" key="3">
    <source>
        <dbReference type="ARBA" id="ARBA00022896"/>
    </source>
</evidence>
<organism evidence="8 9">
    <name type="scientific">Zostera marina</name>
    <name type="common">Eelgrass</name>
    <dbReference type="NCBI Taxonomy" id="29655"/>
    <lineage>
        <taxon>Eukaryota</taxon>
        <taxon>Viridiplantae</taxon>
        <taxon>Streptophyta</taxon>
        <taxon>Embryophyta</taxon>
        <taxon>Tracheophyta</taxon>
        <taxon>Spermatophyta</taxon>
        <taxon>Magnoliopsida</taxon>
        <taxon>Liliopsida</taxon>
        <taxon>Zosteraceae</taxon>
        <taxon>Zostera</taxon>
    </lineage>
</organism>
<dbReference type="PROSITE" id="PS51471">
    <property type="entry name" value="FE2OG_OXY"/>
    <property type="match status" value="1"/>
</dbReference>
<dbReference type="GO" id="GO:0051213">
    <property type="term" value="F:dioxygenase activity"/>
    <property type="evidence" value="ECO:0007669"/>
    <property type="project" value="UniProtKB-KW"/>
</dbReference>
<dbReference type="Pfam" id="PF25238">
    <property type="entry name" value="OGFOD2-like"/>
    <property type="match status" value="1"/>
</dbReference>
<dbReference type="PANTHER" id="PTHR24014">
    <property type="entry name" value="2-OXOGLUTARATE AND IRON-DEPENDENT OXYGENASE DOMAIN-CONTAINING PROTEIN 2"/>
    <property type="match status" value="1"/>
</dbReference>
<keyword evidence="9" id="KW-1185">Reference proteome</keyword>
<dbReference type="AlphaFoldDB" id="A0A0K9NHV6"/>
<evidence type="ECO:0000313" key="8">
    <source>
        <dbReference type="EMBL" id="KMZ56356.1"/>
    </source>
</evidence>
<dbReference type="OrthoDB" id="1736837at2759"/>
<evidence type="ECO:0000256" key="1">
    <source>
        <dbReference type="ARBA" id="ARBA00001961"/>
    </source>
</evidence>
<dbReference type="STRING" id="29655.A0A0K9NHV6"/>
<evidence type="ECO:0000256" key="2">
    <source>
        <dbReference type="ARBA" id="ARBA00022723"/>
    </source>
</evidence>
<comment type="caution">
    <text evidence="8">The sequence shown here is derived from an EMBL/GenBank/DDBJ whole genome shotgun (WGS) entry which is preliminary data.</text>
</comment>
<evidence type="ECO:0000256" key="6">
    <source>
        <dbReference type="ARBA" id="ARBA00023004"/>
    </source>
</evidence>
<accession>A0A0K9NHV6</accession>
<evidence type="ECO:0000313" key="9">
    <source>
        <dbReference type="Proteomes" id="UP000036987"/>
    </source>
</evidence>
<keyword evidence="3" id="KW-0847">Vitamin C</keyword>